<organism evidence="1 2">
    <name type="scientific">Volvox africanus</name>
    <dbReference type="NCBI Taxonomy" id="51714"/>
    <lineage>
        <taxon>Eukaryota</taxon>
        <taxon>Viridiplantae</taxon>
        <taxon>Chlorophyta</taxon>
        <taxon>core chlorophytes</taxon>
        <taxon>Chlorophyceae</taxon>
        <taxon>CS clade</taxon>
        <taxon>Chlamydomonadales</taxon>
        <taxon>Volvocaceae</taxon>
        <taxon>Volvox</taxon>
    </lineage>
</organism>
<name>A0A8J4B4K3_9CHLO</name>
<dbReference type="EMBL" id="BNCO01000016">
    <property type="protein sequence ID" value="GIL53977.1"/>
    <property type="molecule type" value="Genomic_DNA"/>
</dbReference>
<dbReference type="AlphaFoldDB" id="A0A8J4B4K3"/>
<evidence type="ECO:0000313" key="1">
    <source>
        <dbReference type="EMBL" id="GIL53977.1"/>
    </source>
</evidence>
<proteinExistence type="predicted"/>
<reference evidence="1" key="1">
    <citation type="journal article" date="2021" name="Proc. Natl. Acad. Sci. U.S.A.">
        <title>Three genomes in the algal genus Volvox reveal the fate of a haploid sex-determining region after a transition to homothallism.</title>
        <authorList>
            <person name="Yamamoto K."/>
            <person name="Hamaji T."/>
            <person name="Kawai-Toyooka H."/>
            <person name="Matsuzaki R."/>
            <person name="Takahashi F."/>
            <person name="Nishimura Y."/>
            <person name="Kawachi M."/>
            <person name="Noguchi H."/>
            <person name="Minakuchi Y."/>
            <person name="Umen J.G."/>
            <person name="Toyoda A."/>
            <person name="Nozaki H."/>
        </authorList>
    </citation>
    <scope>NUCLEOTIDE SEQUENCE</scope>
    <source>
        <strain evidence="1">NIES-3780</strain>
    </source>
</reference>
<evidence type="ECO:0000313" key="2">
    <source>
        <dbReference type="Proteomes" id="UP000747399"/>
    </source>
</evidence>
<sequence length="100" mass="10665">MQRWRRSSRLCNPRISDLPPCALGAPARSSRFVIVICHRRFLRAFNDRMATPPAAADIKGLLLIAAVATVVEPTVSTVATAISAAVSVGDVPLECTAHAI</sequence>
<gene>
    <name evidence="1" type="ORF">Vafri_9533</name>
</gene>
<comment type="caution">
    <text evidence="1">The sequence shown here is derived from an EMBL/GenBank/DDBJ whole genome shotgun (WGS) entry which is preliminary data.</text>
</comment>
<protein>
    <submittedName>
        <fullName evidence="1">Uncharacterized protein</fullName>
    </submittedName>
</protein>
<feature type="non-terminal residue" evidence="1">
    <location>
        <position position="100"/>
    </location>
</feature>
<dbReference type="Proteomes" id="UP000747399">
    <property type="component" value="Unassembled WGS sequence"/>
</dbReference>
<keyword evidence="2" id="KW-1185">Reference proteome</keyword>
<accession>A0A8J4B4K3</accession>